<name>A0ABT9IK29_9MICC</name>
<evidence type="ECO:0000259" key="1">
    <source>
        <dbReference type="Pfam" id="PF22504"/>
    </source>
</evidence>
<comment type="caution">
    <text evidence="2">The sequence shown here is derived from an EMBL/GenBank/DDBJ whole genome shotgun (WGS) entry which is preliminary data.</text>
</comment>
<reference evidence="2 3" key="1">
    <citation type="submission" date="2023-08" db="EMBL/GenBank/DDBJ databases">
        <title>Arthrobacter horti sp. nov., isolated from forest soil.</title>
        <authorList>
            <person name="Park M."/>
        </authorList>
    </citation>
    <scope>NUCLEOTIDE SEQUENCE [LARGE SCALE GENOMIC DNA]</scope>
    <source>
        <strain evidence="2 3">YJM1</strain>
    </source>
</reference>
<proteinExistence type="predicted"/>
<keyword evidence="3" id="KW-1185">Reference proteome</keyword>
<dbReference type="EMBL" id="JAVALS010000001">
    <property type="protein sequence ID" value="MDP5225637.1"/>
    <property type="molecule type" value="Genomic_DNA"/>
</dbReference>
<dbReference type="RefSeq" id="WP_305994683.1">
    <property type="nucleotide sequence ID" value="NZ_JAVALS010000001.1"/>
</dbReference>
<gene>
    <name evidence="2" type="ORF">Q9R02_00505</name>
</gene>
<dbReference type="Pfam" id="PF22504">
    <property type="entry name" value="DUF6993"/>
    <property type="match status" value="1"/>
</dbReference>
<feature type="domain" description="DUF6993" evidence="1">
    <location>
        <begin position="89"/>
        <end position="169"/>
    </location>
</feature>
<organism evidence="2 3">
    <name type="scientific">Arthrobacter horti</name>
    <dbReference type="NCBI Taxonomy" id="3068273"/>
    <lineage>
        <taxon>Bacteria</taxon>
        <taxon>Bacillati</taxon>
        <taxon>Actinomycetota</taxon>
        <taxon>Actinomycetes</taxon>
        <taxon>Micrococcales</taxon>
        <taxon>Micrococcaceae</taxon>
        <taxon>Arthrobacter</taxon>
    </lineage>
</organism>
<dbReference type="Proteomes" id="UP001232725">
    <property type="component" value="Unassembled WGS sequence"/>
</dbReference>
<evidence type="ECO:0000313" key="2">
    <source>
        <dbReference type="EMBL" id="MDP5225637.1"/>
    </source>
</evidence>
<protein>
    <recommendedName>
        <fullName evidence="1">DUF6993 domain-containing protein</fullName>
    </recommendedName>
</protein>
<evidence type="ECO:0000313" key="3">
    <source>
        <dbReference type="Proteomes" id="UP001232725"/>
    </source>
</evidence>
<accession>A0ABT9IK29</accession>
<sequence>MQPRTFSRPGAAHALTVAGRARSTRRLLAAVPLVGLVVALAACSASTGPVTAPDSPSATGAASAVVPSAASLSAEEKFRQAIQTAVQKGTAGEGHPSAEVVRAAIASALPAGAAVEVGQSVTPTGQASDSLVGAAVVAPGRCAFVYLRDGVVSSALLPALADGKCFVGDQS</sequence>
<dbReference type="InterPro" id="IPR054262">
    <property type="entry name" value="DUF6993"/>
</dbReference>